<dbReference type="PROSITE" id="PS01246">
    <property type="entry name" value="UPF0003"/>
    <property type="match status" value="1"/>
</dbReference>
<dbReference type="InterPro" id="IPR010920">
    <property type="entry name" value="LSM_dom_sf"/>
</dbReference>
<dbReference type="PANTHER" id="PTHR30221">
    <property type="entry name" value="SMALL-CONDUCTANCE MECHANOSENSITIVE CHANNEL"/>
    <property type="match status" value="1"/>
</dbReference>
<evidence type="ECO:0000256" key="4">
    <source>
        <dbReference type="ARBA" id="ARBA00022692"/>
    </source>
</evidence>
<comment type="caution">
    <text evidence="10">The sequence shown here is derived from an EMBL/GenBank/DDBJ whole genome shotgun (WGS) entry which is preliminary data.</text>
</comment>
<evidence type="ECO:0000259" key="9">
    <source>
        <dbReference type="Pfam" id="PF21082"/>
    </source>
</evidence>
<evidence type="ECO:0000256" key="6">
    <source>
        <dbReference type="ARBA" id="ARBA00023136"/>
    </source>
</evidence>
<organism evidence="10 11">
    <name type="scientific">Paenibacillus chungangensis</name>
    <dbReference type="NCBI Taxonomy" id="696535"/>
    <lineage>
        <taxon>Bacteria</taxon>
        <taxon>Bacillati</taxon>
        <taxon>Bacillota</taxon>
        <taxon>Bacilli</taxon>
        <taxon>Bacillales</taxon>
        <taxon>Paenibacillaceae</taxon>
        <taxon>Paenibacillus</taxon>
    </lineage>
</organism>
<dbReference type="InterPro" id="IPR049278">
    <property type="entry name" value="MS_channel_C"/>
</dbReference>
<dbReference type="RefSeq" id="WP_377561635.1">
    <property type="nucleotide sequence ID" value="NZ_JBHTJZ010000004.1"/>
</dbReference>
<dbReference type="SUPFAM" id="SSF50182">
    <property type="entry name" value="Sm-like ribonucleoproteins"/>
    <property type="match status" value="1"/>
</dbReference>
<dbReference type="InterPro" id="IPR045275">
    <property type="entry name" value="MscS_archaea/bacteria_type"/>
</dbReference>
<dbReference type="Gene3D" id="1.10.287.1260">
    <property type="match status" value="1"/>
</dbReference>
<dbReference type="Pfam" id="PF21082">
    <property type="entry name" value="MS_channel_3rd"/>
    <property type="match status" value="1"/>
</dbReference>
<keyword evidence="4 7" id="KW-0812">Transmembrane</keyword>
<feature type="transmembrane region" description="Helical" evidence="7">
    <location>
        <begin position="12"/>
        <end position="31"/>
    </location>
</feature>
<dbReference type="Pfam" id="PF00924">
    <property type="entry name" value="MS_channel_2nd"/>
    <property type="match status" value="1"/>
</dbReference>
<evidence type="ECO:0000256" key="3">
    <source>
        <dbReference type="ARBA" id="ARBA00022475"/>
    </source>
</evidence>
<gene>
    <name evidence="10" type="ORF">ACFQ2I_01245</name>
</gene>
<comment type="similarity">
    <text evidence="2">Belongs to the MscS (TC 1.A.23) family.</text>
</comment>
<accession>A0ABW3HKG2</accession>
<dbReference type="InterPro" id="IPR011014">
    <property type="entry name" value="MscS_channel_TM-2"/>
</dbReference>
<keyword evidence="3" id="KW-1003">Cell membrane</keyword>
<feature type="domain" description="Mechanosensitive ion channel MscS" evidence="8">
    <location>
        <begin position="97"/>
        <end position="162"/>
    </location>
</feature>
<dbReference type="SUPFAM" id="SSF82861">
    <property type="entry name" value="Mechanosensitive channel protein MscS (YggB), transmembrane region"/>
    <property type="match status" value="1"/>
</dbReference>
<feature type="domain" description="Mechanosensitive ion channel MscS C-terminal" evidence="9">
    <location>
        <begin position="169"/>
        <end position="251"/>
    </location>
</feature>
<protein>
    <submittedName>
        <fullName evidence="10">Mechanosensitive ion channel family protein</fullName>
    </submittedName>
</protein>
<proteinExistence type="inferred from homology"/>
<evidence type="ECO:0000256" key="5">
    <source>
        <dbReference type="ARBA" id="ARBA00022989"/>
    </source>
</evidence>
<evidence type="ECO:0000256" key="2">
    <source>
        <dbReference type="ARBA" id="ARBA00008017"/>
    </source>
</evidence>
<dbReference type="InterPro" id="IPR006685">
    <property type="entry name" value="MscS_channel_2nd"/>
</dbReference>
<dbReference type="InterPro" id="IPR006686">
    <property type="entry name" value="MscS_channel_CS"/>
</dbReference>
<dbReference type="EMBL" id="JBHTJZ010000004">
    <property type="protein sequence ID" value="MFD0958006.1"/>
    <property type="molecule type" value="Genomic_DNA"/>
</dbReference>
<feature type="transmembrane region" description="Helical" evidence="7">
    <location>
        <begin position="79"/>
        <end position="108"/>
    </location>
</feature>
<evidence type="ECO:0000256" key="7">
    <source>
        <dbReference type="SAM" id="Phobius"/>
    </source>
</evidence>
<name>A0ABW3HKG2_9BACL</name>
<feature type="transmembrane region" description="Helical" evidence="7">
    <location>
        <begin position="51"/>
        <end position="73"/>
    </location>
</feature>
<evidence type="ECO:0000259" key="8">
    <source>
        <dbReference type="Pfam" id="PF00924"/>
    </source>
</evidence>
<dbReference type="PANTHER" id="PTHR30221:SF1">
    <property type="entry name" value="SMALL-CONDUCTANCE MECHANOSENSITIVE CHANNEL"/>
    <property type="match status" value="1"/>
</dbReference>
<comment type="subcellular location">
    <subcellularLocation>
        <location evidence="1">Cell membrane</location>
        <topology evidence="1">Multi-pass membrane protein</topology>
    </subcellularLocation>
</comment>
<dbReference type="Gene3D" id="2.30.30.60">
    <property type="match status" value="1"/>
</dbReference>
<keyword evidence="11" id="KW-1185">Reference proteome</keyword>
<dbReference type="InterPro" id="IPR011066">
    <property type="entry name" value="MscS_channel_C_sf"/>
</dbReference>
<evidence type="ECO:0000313" key="11">
    <source>
        <dbReference type="Proteomes" id="UP001596989"/>
    </source>
</evidence>
<keyword evidence="6 7" id="KW-0472">Membrane</keyword>
<dbReference type="Gene3D" id="3.30.70.100">
    <property type="match status" value="1"/>
</dbReference>
<sequence length="265" mass="29549">MNWMDIVLPYVQKIALAIVVLAVGWVVIKWVTKWAGVKIENSKMDANIKPFLVTMLGAILKVLLVLSVIRIVGIDTTSFVAVIAAAGFAIGLAFQGSLSNFAGGVLLLTLRPFKIGDYIEAAGYSGTVRAIQILYTELNTPDNKIIYIPNGSLSNAGITNYSVMDTRRVDFKFGVGYEQDFRKVIRVLNEIVQQHDKVLKDPEPFVRMSEHADSAVVFTVRAWTKAEDYWDVHFDIIESVKARFDEESISIPFPQMDVHVHQGQS</sequence>
<dbReference type="InterPro" id="IPR023408">
    <property type="entry name" value="MscS_beta-dom_sf"/>
</dbReference>
<reference evidence="11" key="1">
    <citation type="journal article" date="2019" name="Int. J. Syst. Evol. Microbiol.">
        <title>The Global Catalogue of Microorganisms (GCM) 10K type strain sequencing project: providing services to taxonomists for standard genome sequencing and annotation.</title>
        <authorList>
            <consortium name="The Broad Institute Genomics Platform"/>
            <consortium name="The Broad Institute Genome Sequencing Center for Infectious Disease"/>
            <person name="Wu L."/>
            <person name="Ma J."/>
        </authorList>
    </citation>
    <scope>NUCLEOTIDE SEQUENCE [LARGE SCALE GENOMIC DNA]</scope>
    <source>
        <strain evidence="11">CCUG 59129</strain>
    </source>
</reference>
<keyword evidence="5 7" id="KW-1133">Transmembrane helix</keyword>
<evidence type="ECO:0000256" key="1">
    <source>
        <dbReference type="ARBA" id="ARBA00004651"/>
    </source>
</evidence>
<evidence type="ECO:0000313" key="10">
    <source>
        <dbReference type="EMBL" id="MFD0958006.1"/>
    </source>
</evidence>
<dbReference type="Proteomes" id="UP001596989">
    <property type="component" value="Unassembled WGS sequence"/>
</dbReference>
<dbReference type="SUPFAM" id="SSF82689">
    <property type="entry name" value="Mechanosensitive channel protein MscS (YggB), C-terminal domain"/>
    <property type="match status" value="1"/>
</dbReference>